<dbReference type="Ensembl" id="ENSSRHT00000086543.1">
    <property type="protein sequence ID" value="ENSSRHP00000084268.1"/>
    <property type="gene ID" value="ENSSRHG00000041717.1"/>
</dbReference>
<reference evidence="9" key="2">
    <citation type="submission" date="2025-09" db="UniProtKB">
        <authorList>
            <consortium name="Ensembl"/>
        </authorList>
    </citation>
    <scope>IDENTIFICATION</scope>
</reference>
<keyword evidence="4" id="KW-0540">Nuclease</keyword>
<comment type="cofactor">
    <cofactor evidence="1">
        <name>a divalent metal cation</name>
        <dbReference type="ChEBI" id="CHEBI:60240"/>
    </cofactor>
</comment>
<evidence type="ECO:0000256" key="2">
    <source>
        <dbReference type="ARBA" id="ARBA00004123"/>
    </source>
</evidence>
<evidence type="ECO:0000259" key="8">
    <source>
        <dbReference type="Pfam" id="PF13359"/>
    </source>
</evidence>
<evidence type="ECO:0000256" key="5">
    <source>
        <dbReference type="ARBA" id="ARBA00022723"/>
    </source>
</evidence>
<evidence type="ECO:0000256" key="6">
    <source>
        <dbReference type="ARBA" id="ARBA00022801"/>
    </source>
</evidence>
<protein>
    <recommendedName>
        <fullName evidence="8">DDE Tnp4 domain-containing protein</fullName>
    </recommendedName>
</protein>
<evidence type="ECO:0000256" key="1">
    <source>
        <dbReference type="ARBA" id="ARBA00001968"/>
    </source>
</evidence>
<accession>A0A673M510</accession>
<reference evidence="9" key="1">
    <citation type="submission" date="2025-08" db="UniProtKB">
        <authorList>
            <consortium name="Ensembl"/>
        </authorList>
    </citation>
    <scope>IDENTIFICATION</scope>
</reference>
<comment type="subcellular location">
    <subcellularLocation>
        <location evidence="2">Nucleus</location>
    </subcellularLocation>
</comment>
<evidence type="ECO:0000256" key="7">
    <source>
        <dbReference type="ARBA" id="ARBA00023242"/>
    </source>
</evidence>
<proteinExistence type="inferred from homology"/>
<dbReference type="PANTHER" id="PTHR22930">
    <property type="match status" value="1"/>
</dbReference>
<dbReference type="Pfam" id="PF13359">
    <property type="entry name" value="DDE_Tnp_4"/>
    <property type="match status" value="1"/>
</dbReference>
<evidence type="ECO:0000313" key="10">
    <source>
        <dbReference type="Proteomes" id="UP000472270"/>
    </source>
</evidence>
<feature type="domain" description="DDE Tnp4" evidence="8">
    <location>
        <begin position="174"/>
        <end position="330"/>
    </location>
</feature>
<dbReference type="GO" id="GO:0046872">
    <property type="term" value="F:metal ion binding"/>
    <property type="evidence" value="ECO:0007669"/>
    <property type="project" value="UniProtKB-KW"/>
</dbReference>
<dbReference type="Proteomes" id="UP000472270">
    <property type="component" value="Unassembled WGS sequence"/>
</dbReference>
<sequence length="371" mass="42330">LVDSKENPVLFLVLFSNEEISDPFLFTPQLYKNSDPSFLCSSGFWVFKMASSHVVITWMWHILKQMTNRERLSFEQRNVRMRRDSFMFLCSKLRPSPLTVEQRVAVTLWRLATNIEYRSISHLFGIGLSTACIVTQQVVSAILQILKPNLMKVPTGNNLRNVINAGFPNTVCAVDGCHIPIMRPHCDNPLAYLNRKQFYSVILTGFCDSQRRFCHISVGHPGSWHDARAFRLTKVGRVLEEDPHSLVPQGMHIIGDSAYPLLPQLMRPYRDNGHLTARQRRFNRKLNAARVVIEHAFGILKSKFRRLQFLQMKSISDISSAVSACCILHNLCLEPGDQVVVIDDGDDDEPPPQQPHNTTASNYRDIICDQI</sequence>
<dbReference type="GO" id="GO:0004518">
    <property type="term" value="F:nuclease activity"/>
    <property type="evidence" value="ECO:0007669"/>
    <property type="project" value="UniProtKB-KW"/>
</dbReference>
<dbReference type="InterPro" id="IPR045249">
    <property type="entry name" value="HARBI1-like"/>
</dbReference>
<dbReference type="GO" id="GO:0005634">
    <property type="term" value="C:nucleus"/>
    <property type="evidence" value="ECO:0007669"/>
    <property type="project" value="UniProtKB-SubCell"/>
</dbReference>
<keyword evidence="6" id="KW-0378">Hydrolase</keyword>
<comment type="similarity">
    <text evidence="3">Belongs to the HARBI1 family.</text>
</comment>
<evidence type="ECO:0000313" key="9">
    <source>
        <dbReference type="Ensembl" id="ENSSRHP00000084268.1"/>
    </source>
</evidence>
<dbReference type="AlphaFoldDB" id="A0A673M510"/>
<dbReference type="GO" id="GO:0016787">
    <property type="term" value="F:hydrolase activity"/>
    <property type="evidence" value="ECO:0007669"/>
    <property type="project" value="UniProtKB-KW"/>
</dbReference>
<dbReference type="InterPro" id="IPR027806">
    <property type="entry name" value="HARBI1_dom"/>
</dbReference>
<organism evidence="9 10">
    <name type="scientific">Sinocyclocheilus rhinocerous</name>
    <dbReference type="NCBI Taxonomy" id="307959"/>
    <lineage>
        <taxon>Eukaryota</taxon>
        <taxon>Metazoa</taxon>
        <taxon>Chordata</taxon>
        <taxon>Craniata</taxon>
        <taxon>Vertebrata</taxon>
        <taxon>Euteleostomi</taxon>
        <taxon>Actinopterygii</taxon>
        <taxon>Neopterygii</taxon>
        <taxon>Teleostei</taxon>
        <taxon>Ostariophysi</taxon>
        <taxon>Cypriniformes</taxon>
        <taxon>Cyprinidae</taxon>
        <taxon>Cyprininae</taxon>
        <taxon>Sinocyclocheilus</taxon>
    </lineage>
</organism>
<keyword evidence="10" id="KW-1185">Reference proteome</keyword>
<dbReference type="PANTHER" id="PTHR22930:SF85">
    <property type="entry name" value="GH03217P-RELATED"/>
    <property type="match status" value="1"/>
</dbReference>
<evidence type="ECO:0000256" key="4">
    <source>
        <dbReference type="ARBA" id="ARBA00022722"/>
    </source>
</evidence>
<keyword evidence="5" id="KW-0479">Metal-binding</keyword>
<keyword evidence="7" id="KW-0539">Nucleus</keyword>
<name>A0A673M510_9TELE</name>
<evidence type="ECO:0000256" key="3">
    <source>
        <dbReference type="ARBA" id="ARBA00006958"/>
    </source>
</evidence>